<evidence type="ECO:0000256" key="6">
    <source>
        <dbReference type="ARBA" id="ARBA00022801"/>
    </source>
</evidence>
<dbReference type="SUPFAM" id="SSF55486">
    <property type="entry name" value="Metalloproteases ('zincins'), catalytic domain"/>
    <property type="match status" value="1"/>
</dbReference>
<dbReference type="InterPro" id="IPR045357">
    <property type="entry name" value="Aminopeptidase_N-like_N"/>
</dbReference>
<feature type="domain" description="Peptidase M1 membrane alanine aminopeptidase" evidence="15">
    <location>
        <begin position="261"/>
        <end position="481"/>
    </location>
</feature>
<comment type="caution">
    <text evidence="18">The sequence shown here is derived from an EMBL/GenBank/DDBJ whole genome shotgun (WGS) entry which is preliminary data.</text>
</comment>
<evidence type="ECO:0000259" key="16">
    <source>
        <dbReference type="Pfam" id="PF11838"/>
    </source>
</evidence>
<keyword evidence="4 13" id="KW-0645">Protease</keyword>
<name>A0ABD2P6Q1_9CUCU</name>
<keyword evidence="7 11" id="KW-0862">Zinc</keyword>
<dbReference type="Proteomes" id="UP001516400">
    <property type="component" value="Unassembled WGS sequence"/>
</dbReference>
<dbReference type="PANTHER" id="PTHR11533">
    <property type="entry name" value="PROTEASE M1 ZINC METALLOPROTEASE"/>
    <property type="match status" value="1"/>
</dbReference>
<evidence type="ECO:0000259" key="17">
    <source>
        <dbReference type="Pfam" id="PF17900"/>
    </source>
</evidence>
<evidence type="ECO:0000256" key="13">
    <source>
        <dbReference type="RuleBase" id="RU364040"/>
    </source>
</evidence>
<feature type="binding site" evidence="11">
    <location>
        <position position="338"/>
    </location>
    <ligand>
        <name>Zn(2+)</name>
        <dbReference type="ChEBI" id="CHEBI:29105"/>
        <note>catalytic</note>
    </ligand>
</feature>
<dbReference type="GO" id="GO:0098552">
    <property type="term" value="C:side of membrane"/>
    <property type="evidence" value="ECO:0007669"/>
    <property type="project" value="UniProtKB-KW"/>
</dbReference>
<dbReference type="InterPro" id="IPR024571">
    <property type="entry name" value="ERAP1-like_C_dom"/>
</dbReference>
<protein>
    <recommendedName>
        <fullName evidence="13">Aminopeptidase</fullName>
        <ecNumber evidence="13">3.4.11.-</ecNumber>
    </recommendedName>
</protein>
<dbReference type="InterPro" id="IPR001930">
    <property type="entry name" value="Peptidase_M1"/>
</dbReference>
<dbReference type="EC" id="3.4.11.-" evidence="13"/>
<evidence type="ECO:0000256" key="1">
    <source>
        <dbReference type="ARBA" id="ARBA00004609"/>
    </source>
</evidence>
<keyword evidence="13" id="KW-0031">Aminopeptidase</keyword>
<dbReference type="AlphaFoldDB" id="A0ABD2P6Q1"/>
<keyword evidence="9" id="KW-0449">Lipoprotein</keyword>
<dbReference type="InterPro" id="IPR042097">
    <property type="entry name" value="Aminopeptidase_N-like_N_sf"/>
</dbReference>
<dbReference type="CDD" id="cd09601">
    <property type="entry name" value="M1_APN-Q_like"/>
    <property type="match status" value="1"/>
</dbReference>
<dbReference type="InterPro" id="IPR014782">
    <property type="entry name" value="Peptidase_M1_dom"/>
</dbReference>
<keyword evidence="3" id="KW-0336">GPI-anchor</keyword>
<dbReference type="Gene3D" id="1.10.390.10">
    <property type="entry name" value="Neutral Protease Domain 2"/>
    <property type="match status" value="1"/>
</dbReference>
<dbReference type="Pfam" id="PF11838">
    <property type="entry name" value="ERAP1_C"/>
    <property type="match status" value="1"/>
</dbReference>
<feature type="active site" description="Proton acceptor" evidence="10">
    <location>
        <position position="335"/>
    </location>
</feature>
<keyword evidence="8 13" id="KW-0482">Metalloprotease</keyword>
<dbReference type="Gene3D" id="2.60.40.1910">
    <property type="match status" value="1"/>
</dbReference>
<organism evidence="18 19">
    <name type="scientific">Cryptolaemus montrouzieri</name>
    <dbReference type="NCBI Taxonomy" id="559131"/>
    <lineage>
        <taxon>Eukaryota</taxon>
        <taxon>Metazoa</taxon>
        <taxon>Ecdysozoa</taxon>
        <taxon>Arthropoda</taxon>
        <taxon>Hexapoda</taxon>
        <taxon>Insecta</taxon>
        <taxon>Pterygota</taxon>
        <taxon>Neoptera</taxon>
        <taxon>Endopterygota</taxon>
        <taxon>Coleoptera</taxon>
        <taxon>Polyphaga</taxon>
        <taxon>Cucujiformia</taxon>
        <taxon>Coccinelloidea</taxon>
        <taxon>Coccinellidae</taxon>
        <taxon>Scymninae</taxon>
        <taxon>Scymnini</taxon>
        <taxon>Cryptolaemus</taxon>
    </lineage>
</organism>
<evidence type="ECO:0000256" key="8">
    <source>
        <dbReference type="ARBA" id="ARBA00023049"/>
    </source>
</evidence>
<dbReference type="InterPro" id="IPR050344">
    <property type="entry name" value="Peptidase_M1_aminopeptidases"/>
</dbReference>
<keyword evidence="6 13" id="KW-0378">Hydrolase</keyword>
<dbReference type="GO" id="GO:0006508">
    <property type="term" value="P:proteolysis"/>
    <property type="evidence" value="ECO:0007669"/>
    <property type="project" value="UniProtKB-KW"/>
</dbReference>
<evidence type="ECO:0000256" key="3">
    <source>
        <dbReference type="ARBA" id="ARBA00022622"/>
    </source>
</evidence>
<accession>A0ABD2P6Q1</accession>
<comment type="subcellular location">
    <subcellularLocation>
        <location evidence="1">Cell membrane</location>
        <topology evidence="1">Lipid-anchor</topology>
        <topology evidence="1">GPI-anchor</topology>
    </subcellularLocation>
</comment>
<evidence type="ECO:0000256" key="12">
    <source>
        <dbReference type="PIRSR" id="PIRSR634016-4"/>
    </source>
</evidence>
<dbReference type="PANTHER" id="PTHR11533:SF299">
    <property type="entry name" value="AMINOPEPTIDASE"/>
    <property type="match status" value="1"/>
</dbReference>
<dbReference type="GO" id="GO:0004177">
    <property type="term" value="F:aminopeptidase activity"/>
    <property type="evidence" value="ECO:0007669"/>
    <property type="project" value="UniProtKB-KW"/>
</dbReference>
<dbReference type="InterPro" id="IPR034016">
    <property type="entry name" value="M1_APN-typ"/>
</dbReference>
<feature type="domain" description="ERAP1-like C-terminal" evidence="16">
    <location>
        <begin position="558"/>
        <end position="724"/>
    </location>
</feature>
<dbReference type="SUPFAM" id="SSF63737">
    <property type="entry name" value="Leukotriene A4 hydrolase N-terminal domain"/>
    <property type="match status" value="1"/>
</dbReference>
<evidence type="ECO:0000313" key="19">
    <source>
        <dbReference type="Proteomes" id="UP001516400"/>
    </source>
</evidence>
<keyword evidence="5 11" id="KW-0479">Metal-binding</keyword>
<evidence type="ECO:0000256" key="4">
    <source>
        <dbReference type="ARBA" id="ARBA00022670"/>
    </source>
</evidence>
<dbReference type="PRINTS" id="PR00756">
    <property type="entry name" value="ALADIPTASE"/>
</dbReference>
<evidence type="ECO:0000256" key="11">
    <source>
        <dbReference type="PIRSR" id="PIRSR634016-3"/>
    </source>
</evidence>
<feature type="site" description="Transition state stabilizer" evidence="12">
    <location>
        <position position="421"/>
    </location>
</feature>
<dbReference type="GO" id="GO:0005886">
    <property type="term" value="C:plasma membrane"/>
    <property type="evidence" value="ECO:0007669"/>
    <property type="project" value="UniProtKB-SubCell"/>
</dbReference>
<evidence type="ECO:0000256" key="14">
    <source>
        <dbReference type="SAM" id="SignalP"/>
    </source>
</evidence>
<evidence type="ECO:0000256" key="9">
    <source>
        <dbReference type="ARBA" id="ARBA00023288"/>
    </source>
</evidence>
<dbReference type="Gene3D" id="1.25.50.20">
    <property type="match status" value="1"/>
</dbReference>
<keyword evidence="14" id="KW-0732">Signal</keyword>
<comment type="similarity">
    <text evidence="2 13">Belongs to the peptidase M1 family.</text>
</comment>
<proteinExistence type="inferred from homology"/>
<dbReference type="InterPro" id="IPR027268">
    <property type="entry name" value="Peptidase_M4/M1_CTD_sf"/>
</dbReference>
<dbReference type="Pfam" id="PF01433">
    <property type="entry name" value="Peptidase_M1"/>
    <property type="match status" value="1"/>
</dbReference>
<dbReference type="GO" id="GO:0008270">
    <property type="term" value="F:zinc ion binding"/>
    <property type="evidence" value="ECO:0007669"/>
    <property type="project" value="UniProtKB-UniRule"/>
</dbReference>
<evidence type="ECO:0000313" key="18">
    <source>
        <dbReference type="EMBL" id="KAL3286619.1"/>
    </source>
</evidence>
<feature type="binding site" evidence="11">
    <location>
        <position position="357"/>
    </location>
    <ligand>
        <name>Zn(2+)</name>
        <dbReference type="ChEBI" id="CHEBI:29105"/>
        <note>catalytic</note>
    </ligand>
</feature>
<dbReference type="GO" id="GO:0008237">
    <property type="term" value="F:metallopeptidase activity"/>
    <property type="evidence" value="ECO:0007669"/>
    <property type="project" value="UniProtKB-KW"/>
</dbReference>
<gene>
    <name evidence="18" type="ORF">HHI36_001118</name>
</gene>
<feature type="chain" id="PRO_5044894618" description="Aminopeptidase" evidence="14">
    <location>
        <begin position="27"/>
        <end position="768"/>
    </location>
</feature>
<dbReference type="EMBL" id="JABFTP020000185">
    <property type="protein sequence ID" value="KAL3286619.1"/>
    <property type="molecule type" value="Genomic_DNA"/>
</dbReference>
<keyword evidence="3" id="KW-0472">Membrane</keyword>
<feature type="binding site" evidence="11">
    <location>
        <position position="334"/>
    </location>
    <ligand>
        <name>Zn(2+)</name>
        <dbReference type="ChEBI" id="CHEBI:29105"/>
        <note>catalytic</note>
    </ligand>
</feature>
<evidence type="ECO:0000256" key="7">
    <source>
        <dbReference type="ARBA" id="ARBA00022833"/>
    </source>
</evidence>
<keyword evidence="19" id="KW-1185">Reference proteome</keyword>
<dbReference type="Pfam" id="PF17900">
    <property type="entry name" value="Peptidase_M1_N"/>
    <property type="match status" value="1"/>
</dbReference>
<comment type="cofactor">
    <cofactor evidence="11 13">
        <name>Zn(2+)</name>
        <dbReference type="ChEBI" id="CHEBI:29105"/>
    </cofactor>
    <text evidence="11 13">Binds 1 zinc ion per subunit.</text>
</comment>
<keyword evidence="3" id="KW-0325">Glycoprotein</keyword>
<reference evidence="18 19" key="1">
    <citation type="journal article" date="2021" name="BMC Biol.">
        <title>Horizontally acquired antibacterial genes associated with adaptive radiation of ladybird beetles.</title>
        <authorList>
            <person name="Li H.S."/>
            <person name="Tang X.F."/>
            <person name="Huang Y.H."/>
            <person name="Xu Z.Y."/>
            <person name="Chen M.L."/>
            <person name="Du X.Y."/>
            <person name="Qiu B.Y."/>
            <person name="Chen P.T."/>
            <person name="Zhang W."/>
            <person name="Slipinski A."/>
            <person name="Escalona H.E."/>
            <person name="Waterhouse R.M."/>
            <person name="Zwick A."/>
            <person name="Pang H."/>
        </authorList>
    </citation>
    <scope>NUCLEOTIDE SEQUENCE [LARGE SCALE GENOMIC DNA]</scope>
    <source>
        <strain evidence="18">SYSU2018</strain>
    </source>
</reference>
<feature type="signal peptide" evidence="14">
    <location>
        <begin position="1"/>
        <end position="26"/>
    </location>
</feature>
<evidence type="ECO:0000256" key="2">
    <source>
        <dbReference type="ARBA" id="ARBA00010136"/>
    </source>
</evidence>
<feature type="domain" description="Aminopeptidase N-like N-terminal" evidence="17">
    <location>
        <begin position="41"/>
        <end position="221"/>
    </location>
</feature>
<evidence type="ECO:0000259" key="15">
    <source>
        <dbReference type="Pfam" id="PF01433"/>
    </source>
</evidence>
<dbReference type="Gene3D" id="2.60.40.1730">
    <property type="entry name" value="tricorn interacting facor f3 domain"/>
    <property type="match status" value="1"/>
</dbReference>
<evidence type="ECO:0000256" key="10">
    <source>
        <dbReference type="PIRSR" id="PIRSR634016-1"/>
    </source>
</evidence>
<sequence>MLLKYDLLHFYCLIFILCGFLEKAHNEDLPAKFRLQHNVIPKHYNVKLRPILEEDYFSGEITIVAEVKYSIRNITLNCKNLQIIFLALDNCMSSVSYEIMEQEELLNIFYTDQQYIDPGEHLIYANFTGKLRSDGNGFFKTNFDPTERKLLSVASMFSASNARMVFPCFDDPAYRARFTVRLIKPNETYTALSNMEEIDSFKIDEGIAVDFRTTPPLPPYLMCFIVTKYNYSTLNYRSSDGRNIPLRIFMLDEYMYQAPFLLNVAKKSLEYFEEYTQLVYPSSKLDFIELKNFEHEGMENLGLITLKHNLVSYNRYSDMSKIYHQMIAAQLIVHEISHMWFGDIVTHLWYNDLWLNEGYAELMETKGLNHQYPEWNLIGIEAVPRRGFGYNFDIQPKRVYPIGNFPETHAEVEIQFQDLTYSKGAAILMMLEQAMSPELFEKGTREFLKKHYFKLASTSTFIEVMQKFSPDLNIGRFLETWLYQNRYPMIIVKEDNISNSLILEQRNFYVSSDYKSVFGHKWTIPVTYKSSCTDNMQLRWFDKDANEIQIPRCRAQKWIKFNYGALGYYRVLYTEEQYEQLLHHFGELNGVDQGNLIDETFHLMRKLQVSCKYPLRFIEKLKDSMNLIPVITAITKFERMLIDAKGNIPIQEKLRNYFIRIFKNTYEKLSWRVRRTDDFSTRLMREALLEMMCTELVKYEKCFEDVQNLLKDGEEPHPDVSNIVKEVITREALEGQKNQHLNGIPVEYKFKIHPILPMNVLKDIPKSI</sequence>
<evidence type="ECO:0000256" key="5">
    <source>
        <dbReference type="ARBA" id="ARBA00022723"/>
    </source>
</evidence>